<dbReference type="Pfam" id="PF12696">
    <property type="entry name" value="TraG-D_C"/>
    <property type="match status" value="1"/>
</dbReference>
<feature type="region of interest" description="Disordered" evidence="6">
    <location>
        <begin position="465"/>
        <end position="490"/>
    </location>
</feature>
<evidence type="ECO:0000256" key="6">
    <source>
        <dbReference type="SAM" id="MobiDB-lite"/>
    </source>
</evidence>
<gene>
    <name evidence="8" type="ORF">NIES30_17705</name>
</gene>
<evidence type="ECO:0000313" key="9">
    <source>
        <dbReference type="Proteomes" id="UP000185557"/>
    </source>
</evidence>
<evidence type="ECO:0000259" key="7">
    <source>
        <dbReference type="Pfam" id="PF12696"/>
    </source>
</evidence>
<keyword evidence="5" id="KW-0472">Membrane</keyword>
<dbReference type="CDD" id="cd01127">
    <property type="entry name" value="TrwB_TraG_TraD_VirD4"/>
    <property type="match status" value="1"/>
</dbReference>
<proteinExistence type="predicted"/>
<feature type="domain" description="TraD/TraG TraM recognition site" evidence="7">
    <location>
        <begin position="381"/>
        <end position="501"/>
    </location>
</feature>
<dbReference type="SUPFAM" id="SSF52540">
    <property type="entry name" value="P-loop containing nucleoside triphosphate hydrolases"/>
    <property type="match status" value="1"/>
</dbReference>
<dbReference type="EMBL" id="MRCG01000014">
    <property type="protein sequence ID" value="OKH46133.1"/>
    <property type="molecule type" value="Genomic_DNA"/>
</dbReference>
<evidence type="ECO:0000256" key="2">
    <source>
        <dbReference type="ARBA" id="ARBA00022475"/>
    </source>
</evidence>
<dbReference type="Gene3D" id="3.40.50.300">
    <property type="entry name" value="P-loop containing nucleotide triphosphate hydrolases"/>
    <property type="match status" value="2"/>
</dbReference>
<dbReference type="InterPro" id="IPR032689">
    <property type="entry name" value="TraG-D_C"/>
</dbReference>
<evidence type="ECO:0000256" key="5">
    <source>
        <dbReference type="ARBA" id="ARBA00023136"/>
    </source>
</evidence>
<name>A0A1U7J2A0_9CYAN</name>
<dbReference type="PANTHER" id="PTHR37937:SF1">
    <property type="entry name" value="CONJUGATIVE TRANSFER: DNA TRANSPORT"/>
    <property type="match status" value="1"/>
</dbReference>
<dbReference type="InterPro" id="IPR051539">
    <property type="entry name" value="T4SS-coupling_protein"/>
</dbReference>
<keyword evidence="2" id="KW-1003">Cell membrane</keyword>
<accession>A0A1U7J2A0</accession>
<dbReference type="STRING" id="549789.NIES30_17705"/>
<evidence type="ECO:0000256" key="3">
    <source>
        <dbReference type="ARBA" id="ARBA00022692"/>
    </source>
</evidence>
<keyword evidence="3" id="KW-0812">Transmembrane</keyword>
<protein>
    <submittedName>
        <fullName evidence="8">Transfer complex protein TrsK</fullName>
    </submittedName>
</protein>
<keyword evidence="9" id="KW-1185">Reference proteome</keyword>
<evidence type="ECO:0000256" key="4">
    <source>
        <dbReference type="ARBA" id="ARBA00022989"/>
    </source>
</evidence>
<reference evidence="8 9" key="1">
    <citation type="submission" date="2016-11" db="EMBL/GenBank/DDBJ databases">
        <title>Draft Genome Sequences of Nine Cyanobacterial Strains from Diverse Habitats.</title>
        <authorList>
            <person name="Zhu T."/>
            <person name="Hou S."/>
            <person name="Lu X."/>
            <person name="Hess W.R."/>
        </authorList>
    </citation>
    <scope>NUCLEOTIDE SEQUENCE [LARGE SCALE GENOMIC DNA]</scope>
    <source>
        <strain evidence="8 9">NIES-30</strain>
    </source>
</reference>
<sequence>MVDTEQALLAQSPPARSTALESVGNSITPALKPLMGSNGVILGAIALVFMVMQIMKGRGTSGKIARGSVSGGAEKARARKRAIAQLKAKKHNSVALYIGSLRRNKQGKPRNAKALYLPDVQRGVAIAGGPGSGKTYSAINPLIRAALDEGMPALVYDFKYPGQAECLVAYAARRGYDVRIFAPGYPESEVCNILDFMADADDALMARQIASVMNRNFARSSNSSEDKFFADAGDQLTQAILMLAKGMPNPDLMTASAVLGLDALPARIMEGKRLGELGSLPQGWHISHWVYYAFSQLLQLKDSEKTVAGVIGTASKVFSRFMAPELISTFCGQTTLPIELSGKQLVILGLDRRRREAVAPLVATVLHMMVTMNVTKKRSDPLLLAIDELPTLYLPYLTQWLNENRSDGLCTVIGFQNITQLEDAYKREQARAILGGCATKVLFNPQDPDSARMFSDYLGEEEVTIKQKSRSSGGKGGASHSTSDHLQKRPIVESAQFNRLPVGRCVLISPGFCRKDETSIPLISSIKVPKADVLDDDWSVKTWPKVKAKLEARTPQSLGDSDRARQEIAIRMAIAAELLPLPVDGEGAEASGGRFNGGVPSILPTPKVGARVINAAALMEFTEAF</sequence>
<dbReference type="AlphaFoldDB" id="A0A1U7J2A0"/>
<dbReference type="PANTHER" id="PTHR37937">
    <property type="entry name" value="CONJUGATIVE TRANSFER: DNA TRANSPORT"/>
    <property type="match status" value="1"/>
</dbReference>
<comment type="caution">
    <text evidence="8">The sequence shown here is derived from an EMBL/GenBank/DDBJ whole genome shotgun (WGS) entry which is preliminary data.</text>
</comment>
<dbReference type="InterPro" id="IPR027417">
    <property type="entry name" value="P-loop_NTPase"/>
</dbReference>
<dbReference type="Proteomes" id="UP000185557">
    <property type="component" value="Unassembled WGS sequence"/>
</dbReference>
<dbReference type="RefSeq" id="WP_073609765.1">
    <property type="nucleotide sequence ID" value="NZ_MRCG01000014.1"/>
</dbReference>
<keyword evidence="4" id="KW-1133">Transmembrane helix</keyword>
<dbReference type="GO" id="GO:0005886">
    <property type="term" value="C:plasma membrane"/>
    <property type="evidence" value="ECO:0007669"/>
    <property type="project" value="UniProtKB-SubCell"/>
</dbReference>
<evidence type="ECO:0000313" key="8">
    <source>
        <dbReference type="EMBL" id="OKH46133.1"/>
    </source>
</evidence>
<organism evidence="8 9">
    <name type="scientific">Phormidium tenue NIES-30</name>
    <dbReference type="NCBI Taxonomy" id="549789"/>
    <lineage>
        <taxon>Bacteria</taxon>
        <taxon>Bacillati</taxon>
        <taxon>Cyanobacteriota</taxon>
        <taxon>Cyanophyceae</taxon>
        <taxon>Oscillatoriophycideae</taxon>
        <taxon>Oscillatoriales</taxon>
        <taxon>Oscillatoriaceae</taxon>
        <taxon>Phormidium</taxon>
    </lineage>
</organism>
<comment type="subcellular location">
    <subcellularLocation>
        <location evidence="1">Cell membrane</location>
        <topology evidence="1">Multi-pass membrane protein</topology>
    </subcellularLocation>
</comment>
<evidence type="ECO:0000256" key="1">
    <source>
        <dbReference type="ARBA" id="ARBA00004651"/>
    </source>
</evidence>